<dbReference type="EMBL" id="JBBPBN010000016">
    <property type="protein sequence ID" value="KAK9020895.1"/>
    <property type="molecule type" value="Genomic_DNA"/>
</dbReference>
<gene>
    <name evidence="1" type="ORF">V6N11_010907</name>
</gene>
<evidence type="ECO:0000313" key="2">
    <source>
        <dbReference type="Proteomes" id="UP001396334"/>
    </source>
</evidence>
<proteinExistence type="predicted"/>
<keyword evidence="2" id="KW-1185">Reference proteome</keyword>
<dbReference type="Proteomes" id="UP001396334">
    <property type="component" value="Unassembled WGS sequence"/>
</dbReference>
<sequence length="125" mass="12869">MQGRNFTTTEAAVSHAVFRVSTSCSASSGAGVDRRKYGNAFWMIPQFNNTTASGNGVSDQRPSPQLWAFSPSLTPVFNMGARPTSSSISTSQTQGVVSDGVSTLAVNTSSSSSTPVGAAVAKKST</sequence>
<accession>A0ABR2S6N2</accession>
<evidence type="ECO:0000313" key="1">
    <source>
        <dbReference type="EMBL" id="KAK9020895.1"/>
    </source>
</evidence>
<protein>
    <submittedName>
        <fullName evidence="1">Uncharacterized protein</fullName>
    </submittedName>
</protein>
<comment type="caution">
    <text evidence="1">The sequence shown here is derived from an EMBL/GenBank/DDBJ whole genome shotgun (WGS) entry which is preliminary data.</text>
</comment>
<organism evidence="1 2">
    <name type="scientific">Hibiscus sabdariffa</name>
    <name type="common">roselle</name>
    <dbReference type="NCBI Taxonomy" id="183260"/>
    <lineage>
        <taxon>Eukaryota</taxon>
        <taxon>Viridiplantae</taxon>
        <taxon>Streptophyta</taxon>
        <taxon>Embryophyta</taxon>
        <taxon>Tracheophyta</taxon>
        <taxon>Spermatophyta</taxon>
        <taxon>Magnoliopsida</taxon>
        <taxon>eudicotyledons</taxon>
        <taxon>Gunneridae</taxon>
        <taxon>Pentapetalae</taxon>
        <taxon>rosids</taxon>
        <taxon>malvids</taxon>
        <taxon>Malvales</taxon>
        <taxon>Malvaceae</taxon>
        <taxon>Malvoideae</taxon>
        <taxon>Hibiscus</taxon>
    </lineage>
</organism>
<reference evidence="1 2" key="1">
    <citation type="journal article" date="2024" name="G3 (Bethesda)">
        <title>Genome assembly of Hibiscus sabdariffa L. provides insights into metabolisms of medicinal natural products.</title>
        <authorList>
            <person name="Kim T."/>
        </authorList>
    </citation>
    <scope>NUCLEOTIDE SEQUENCE [LARGE SCALE GENOMIC DNA]</scope>
    <source>
        <strain evidence="1">TK-2024</strain>
        <tissue evidence="1">Old leaves</tissue>
    </source>
</reference>
<name>A0ABR2S6N2_9ROSI</name>